<evidence type="ECO:0000256" key="7">
    <source>
        <dbReference type="ARBA" id="ARBA00023277"/>
    </source>
</evidence>
<comment type="catalytic activity">
    <reaction evidence="1 10">
        <text>Transfers a segment of a (1-&gt;4)-alpha-D-glucan to a new position in an acceptor, which may be glucose or a (1-&gt;4)-alpha-D-glucan.</text>
        <dbReference type="EC" id="2.4.1.25"/>
    </reaction>
</comment>
<evidence type="ECO:0000256" key="4">
    <source>
        <dbReference type="ARBA" id="ARBA00020295"/>
    </source>
</evidence>
<comment type="caution">
    <text evidence="11">The sequence shown here is derived from an EMBL/GenBank/DDBJ whole genome shotgun (WGS) entry which is preliminary data.</text>
</comment>
<dbReference type="PANTHER" id="PTHR32438">
    <property type="entry name" value="4-ALPHA-GLUCANOTRANSFERASE DPE1, CHLOROPLASTIC/AMYLOPLASTIC"/>
    <property type="match status" value="1"/>
</dbReference>
<proteinExistence type="inferred from homology"/>
<protein>
    <recommendedName>
        <fullName evidence="4 10">4-alpha-glucanotransferase</fullName>
        <ecNumber evidence="3 10">2.4.1.25</ecNumber>
    </recommendedName>
    <alternativeName>
        <fullName evidence="8 10">Amylomaltase</fullName>
    </alternativeName>
    <alternativeName>
        <fullName evidence="9 10">Disproportionating enzyme</fullName>
    </alternativeName>
</protein>
<dbReference type="SUPFAM" id="SSF51445">
    <property type="entry name" value="(Trans)glycosidases"/>
    <property type="match status" value="1"/>
</dbReference>
<dbReference type="NCBIfam" id="TIGR00217">
    <property type="entry name" value="malQ"/>
    <property type="match status" value="1"/>
</dbReference>
<reference evidence="11 12" key="1">
    <citation type="submission" date="2019-08" db="EMBL/GenBank/DDBJ databases">
        <title>Aureimonas fodiniaquatilis sp. nov., isolated from a coal mine wastewater.</title>
        <authorList>
            <person name="Kim W."/>
        </authorList>
    </citation>
    <scope>NUCLEOTIDE SEQUENCE [LARGE SCALE GENOMIC DNA]</scope>
    <source>
        <strain evidence="11 12">CAU 1482</strain>
    </source>
</reference>
<evidence type="ECO:0000256" key="8">
    <source>
        <dbReference type="ARBA" id="ARBA00031423"/>
    </source>
</evidence>
<name>A0A5B0DRE1_9HYPH</name>
<evidence type="ECO:0000313" key="12">
    <source>
        <dbReference type="Proteomes" id="UP000324738"/>
    </source>
</evidence>
<evidence type="ECO:0000256" key="3">
    <source>
        <dbReference type="ARBA" id="ARBA00012560"/>
    </source>
</evidence>
<keyword evidence="6 10" id="KW-0808">Transferase</keyword>
<dbReference type="GO" id="GO:0005975">
    <property type="term" value="P:carbohydrate metabolic process"/>
    <property type="evidence" value="ECO:0007669"/>
    <property type="project" value="InterPro"/>
</dbReference>
<evidence type="ECO:0000256" key="10">
    <source>
        <dbReference type="RuleBase" id="RU361207"/>
    </source>
</evidence>
<evidence type="ECO:0000256" key="1">
    <source>
        <dbReference type="ARBA" id="ARBA00000439"/>
    </source>
</evidence>
<sequence length="611" mass="67239">MNSDLEALAVSHGIQTRYRSETGEERVLGEMAMRSLLKAMGVNGDAPEWGESSRLRQVPEVSCIAPEAKRYWGISCQIYALRSARSIGVGDFEDLARLAEIAAHAGAGFLGVSPLHALFFANPGHYSPYSPSTRRFLNPMYIAIDQLPGWEEALRKLRADDPAALDDLDSELIDYTRTGRAKLQVLQTIFDQTNPQGPAYDAFYDAGGDALADFALFEAISAYSVAAGGSAGWHGWPEPLQHSRSAVVATFAQDHANAVQFHCWLQFVADAQLKAAQQRALAAGMPIGLYLDIAVGVSPDGAETWADPEVTVPTARVGSPPDMFNTLGQDWGLAPLSPEALAARQFQPLEQMCNALMRHAGAVRIDHVMGLSRLWWVAEGYFAADGGYVRYPLGDMVDAVARASQTHGCMVIGEDLGTVPDGFREVMADVNILSYRVLYFEKRMWEGFFPPDHYPTASLACISTHDLATLAGWWQGRDVELRFDTGRQDEEATKRDWAERDNDRRALLHALRVEGLLPEALHAPLNDGSGLPEQLPPDLAIAVHRFMARTASCLVAVQLDDLVLEQRQANLPGTTDAYPNWRIRNRVPVDELERNPEFTAIAAAMREERPL</sequence>
<dbReference type="Gene3D" id="3.20.20.80">
    <property type="entry name" value="Glycosidases"/>
    <property type="match status" value="1"/>
</dbReference>
<evidence type="ECO:0000256" key="6">
    <source>
        <dbReference type="ARBA" id="ARBA00022679"/>
    </source>
</evidence>
<gene>
    <name evidence="11" type="primary">malQ</name>
    <name evidence="11" type="ORF">FPY71_15385</name>
</gene>
<dbReference type="Pfam" id="PF02446">
    <property type="entry name" value="Glyco_hydro_77"/>
    <property type="match status" value="1"/>
</dbReference>
<evidence type="ECO:0000313" key="11">
    <source>
        <dbReference type="EMBL" id="KAA0968943.1"/>
    </source>
</evidence>
<dbReference type="EMBL" id="VTWH01000004">
    <property type="protein sequence ID" value="KAA0968943.1"/>
    <property type="molecule type" value="Genomic_DNA"/>
</dbReference>
<dbReference type="AlphaFoldDB" id="A0A5B0DRE1"/>
<organism evidence="11 12">
    <name type="scientific">Aureimonas fodinaquatilis</name>
    <dbReference type="NCBI Taxonomy" id="2565783"/>
    <lineage>
        <taxon>Bacteria</taxon>
        <taxon>Pseudomonadati</taxon>
        <taxon>Pseudomonadota</taxon>
        <taxon>Alphaproteobacteria</taxon>
        <taxon>Hyphomicrobiales</taxon>
        <taxon>Aurantimonadaceae</taxon>
        <taxon>Aureimonas</taxon>
    </lineage>
</organism>
<dbReference type="OrthoDB" id="9763489at2"/>
<dbReference type="EC" id="2.4.1.25" evidence="3 10"/>
<accession>A0A5B0DRE1</accession>
<dbReference type="GO" id="GO:0004134">
    <property type="term" value="F:4-alpha-glucanotransferase activity"/>
    <property type="evidence" value="ECO:0007669"/>
    <property type="project" value="UniProtKB-EC"/>
</dbReference>
<comment type="similarity">
    <text evidence="2 10">Belongs to the disproportionating enzyme family.</text>
</comment>
<evidence type="ECO:0000256" key="2">
    <source>
        <dbReference type="ARBA" id="ARBA00005684"/>
    </source>
</evidence>
<dbReference type="Proteomes" id="UP000324738">
    <property type="component" value="Unassembled WGS sequence"/>
</dbReference>
<dbReference type="InterPro" id="IPR017853">
    <property type="entry name" value="GH"/>
</dbReference>
<keyword evidence="7 10" id="KW-0119">Carbohydrate metabolism</keyword>
<dbReference type="PANTHER" id="PTHR32438:SF5">
    <property type="entry name" value="4-ALPHA-GLUCANOTRANSFERASE DPE1, CHLOROPLASTIC_AMYLOPLASTIC"/>
    <property type="match status" value="1"/>
</dbReference>
<dbReference type="InterPro" id="IPR003385">
    <property type="entry name" value="Glyco_hydro_77"/>
</dbReference>
<keyword evidence="12" id="KW-1185">Reference proteome</keyword>
<dbReference type="RefSeq" id="WP_149301217.1">
    <property type="nucleotide sequence ID" value="NZ_VTWH01000004.1"/>
</dbReference>
<evidence type="ECO:0000256" key="9">
    <source>
        <dbReference type="ARBA" id="ARBA00031501"/>
    </source>
</evidence>
<evidence type="ECO:0000256" key="5">
    <source>
        <dbReference type="ARBA" id="ARBA00022676"/>
    </source>
</evidence>
<keyword evidence="5 10" id="KW-0328">Glycosyltransferase</keyword>